<name>A0AAW0A1G4_9AGAR</name>
<gene>
    <name evidence="7" type="ORF">R3P38DRAFT_2563583</name>
</gene>
<evidence type="ECO:0000256" key="3">
    <source>
        <dbReference type="ARBA" id="ARBA00022827"/>
    </source>
</evidence>
<sequence length="489" mass="51953">MNLLSTLSCLPLLIWLSSAGTSATNPLLSTSAKACGLIAQTISTNSAIFLPGSSEYASDVAHFALSAEQNSTCSVEVGTAADLRAIVKILGSTRAPFAVKGGGHNLNPGFSSTSGVQLSMIRFNNIVYHAKSQTVDIGSGLIWDDVYAALDAYNVSVVGGRATGVGVAGLLLGGGYSYKTNQYGLAVDSLTALEVVLPFGEVRTVTERSDPDLFFALRGGGNNFGIVTQFTMRTHAQGTVWGGSITYDGTRGDAVTNALLTYTTNNSDPRTGLQCTYATVSGESIVMVNLFYNGPTPPPGIFDSFLTIPSISTDIGSRSYLSLIQSANTNLTAGVRGLYNTISHTAVTRNLTSAMRNQTNFYSSLLSSSSLLLAGYVVEPFIPSAYLQGKSATAYPPNRLENIHPMNIYYAWTDPAFDDEMLRTSRTSATLLKSVATAEGILGSVLYPNYALVGTSVNDLYGKHTERLRDIKRRFDPLNVMGLTGGFKL</sequence>
<dbReference type="Pfam" id="PF01565">
    <property type="entry name" value="FAD_binding_4"/>
    <property type="match status" value="1"/>
</dbReference>
<dbReference type="PROSITE" id="PS51387">
    <property type="entry name" value="FAD_PCMH"/>
    <property type="match status" value="1"/>
</dbReference>
<keyword evidence="8" id="KW-1185">Reference proteome</keyword>
<dbReference type="EMBL" id="JAWWNJ010000092">
    <property type="protein sequence ID" value="KAK6997308.1"/>
    <property type="molecule type" value="Genomic_DNA"/>
</dbReference>
<dbReference type="GO" id="GO:0016491">
    <property type="term" value="F:oxidoreductase activity"/>
    <property type="evidence" value="ECO:0007669"/>
    <property type="project" value="UniProtKB-KW"/>
</dbReference>
<keyword evidence="5" id="KW-0732">Signal</keyword>
<dbReference type="PANTHER" id="PTHR42973:SF13">
    <property type="entry name" value="FAD-BINDING PCMH-TYPE DOMAIN-CONTAINING PROTEIN"/>
    <property type="match status" value="1"/>
</dbReference>
<keyword evidence="2" id="KW-0285">Flavoprotein</keyword>
<evidence type="ECO:0000313" key="7">
    <source>
        <dbReference type="EMBL" id="KAK6997308.1"/>
    </source>
</evidence>
<dbReference type="InterPro" id="IPR006094">
    <property type="entry name" value="Oxid_FAD_bind_N"/>
</dbReference>
<evidence type="ECO:0000256" key="4">
    <source>
        <dbReference type="ARBA" id="ARBA00023002"/>
    </source>
</evidence>
<evidence type="ECO:0000256" key="2">
    <source>
        <dbReference type="ARBA" id="ARBA00022630"/>
    </source>
</evidence>
<evidence type="ECO:0000313" key="8">
    <source>
        <dbReference type="Proteomes" id="UP001362999"/>
    </source>
</evidence>
<evidence type="ECO:0000256" key="1">
    <source>
        <dbReference type="ARBA" id="ARBA00005466"/>
    </source>
</evidence>
<organism evidence="7 8">
    <name type="scientific">Favolaschia claudopus</name>
    <dbReference type="NCBI Taxonomy" id="2862362"/>
    <lineage>
        <taxon>Eukaryota</taxon>
        <taxon>Fungi</taxon>
        <taxon>Dikarya</taxon>
        <taxon>Basidiomycota</taxon>
        <taxon>Agaricomycotina</taxon>
        <taxon>Agaricomycetes</taxon>
        <taxon>Agaricomycetidae</taxon>
        <taxon>Agaricales</taxon>
        <taxon>Marasmiineae</taxon>
        <taxon>Mycenaceae</taxon>
        <taxon>Favolaschia</taxon>
    </lineage>
</organism>
<dbReference type="InterPro" id="IPR036318">
    <property type="entry name" value="FAD-bd_PCMH-like_sf"/>
</dbReference>
<dbReference type="InterPro" id="IPR016167">
    <property type="entry name" value="FAD-bd_PCMH_sub1"/>
</dbReference>
<dbReference type="InterPro" id="IPR050416">
    <property type="entry name" value="FAD-linked_Oxidoreductase"/>
</dbReference>
<proteinExistence type="inferred from homology"/>
<keyword evidence="4" id="KW-0560">Oxidoreductase</keyword>
<evidence type="ECO:0000256" key="5">
    <source>
        <dbReference type="SAM" id="SignalP"/>
    </source>
</evidence>
<dbReference type="Gene3D" id="3.30.43.10">
    <property type="entry name" value="Uridine Diphospho-n-acetylenolpyruvylglucosamine Reductase, domain 2"/>
    <property type="match status" value="1"/>
</dbReference>
<comment type="caution">
    <text evidence="7">The sequence shown here is derived from an EMBL/GenBank/DDBJ whole genome shotgun (WGS) entry which is preliminary data.</text>
</comment>
<evidence type="ECO:0000259" key="6">
    <source>
        <dbReference type="PROSITE" id="PS51387"/>
    </source>
</evidence>
<dbReference type="PANTHER" id="PTHR42973">
    <property type="entry name" value="BINDING OXIDOREDUCTASE, PUTATIVE (AFU_ORTHOLOGUE AFUA_1G17690)-RELATED"/>
    <property type="match status" value="1"/>
</dbReference>
<protein>
    <submittedName>
        <fullName evidence="7">FAD-binding domain-containing protein</fullName>
    </submittedName>
</protein>
<dbReference type="AlphaFoldDB" id="A0AAW0A1G4"/>
<reference evidence="7 8" key="1">
    <citation type="journal article" date="2024" name="J Genomics">
        <title>Draft genome sequencing and assembly of Favolaschia claudopus CIRM-BRFM 2984 isolated from oak limbs.</title>
        <authorList>
            <person name="Navarro D."/>
            <person name="Drula E."/>
            <person name="Chaduli D."/>
            <person name="Cazenave R."/>
            <person name="Ahrendt S."/>
            <person name="Wang J."/>
            <person name="Lipzen A."/>
            <person name="Daum C."/>
            <person name="Barry K."/>
            <person name="Grigoriev I.V."/>
            <person name="Favel A."/>
            <person name="Rosso M.N."/>
            <person name="Martin F."/>
        </authorList>
    </citation>
    <scope>NUCLEOTIDE SEQUENCE [LARGE SCALE GENOMIC DNA]</scope>
    <source>
        <strain evidence="7 8">CIRM-BRFM 2984</strain>
    </source>
</reference>
<dbReference type="InterPro" id="IPR016169">
    <property type="entry name" value="FAD-bd_PCMH_sub2"/>
</dbReference>
<dbReference type="GO" id="GO:0071949">
    <property type="term" value="F:FAD binding"/>
    <property type="evidence" value="ECO:0007669"/>
    <property type="project" value="InterPro"/>
</dbReference>
<dbReference type="Gene3D" id="3.30.465.10">
    <property type="match status" value="1"/>
</dbReference>
<dbReference type="InterPro" id="IPR016166">
    <property type="entry name" value="FAD-bd_PCMH"/>
</dbReference>
<accession>A0AAW0A1G4</accession>
<dbReference type="Proteomes" id="UP001362999">
    <property type="component" value="Unassembled WGS sequence"/>
</dbReference>
<keyword evidence="3" id="KW-0274">FAD</keyword>
<dbReference type="SUPFAM" id="SSF56176">
    <property type="entry name" value="FAD-binding/transporter-associated domain-like"/>
    <property type="match status" value="1"/>
</dbReference>
<comment type="similarity">
    <text evidence="1">Belongs to the oxygen-dependent FAD-linked oxidoreductase family.</text>
</comment>
<feature type="chain" id="PRO_5043317536" evidence="5">
    <location>
        <begin position="20"/>
        <end position="489"/>
    </location>
</feature>
<feature type="domain" description="FAD-binding PCMH-type" evidence="6">
    <location>
        <begin position="67"/>
        <end position="237"/>
    </location>
</feature>
<feature type="signal peptide" evidence="5">
    <location>
        <begin position="1"/>
        <end position="19"/>
    </location>
</feature>
<dbReference type="Gene3D" id="3.40.462.20">
    <property type="match status" value="1"/>
</dbReference>